<dbReference type="AlphaFoldDB" id="A0A0S3EYB4"/>
<evidence type="ECO:0000313" key="2">
    <source>
        <dbReference type="Proteomes" id="UP000056968"/>
    </source>
</evidence>
<gene>
    <name evidence="1" type="ORF">ATN00_08965</name>
</gene>
<accession>A0A0S3EYB4</accession>
<keyword evidence="2" id="KW-1185">Reference proteome</keyword>
<organism evidence="1 2">
    <name type="scientific">Sphingobium baderi</name>
    <dbReference type="NCBI Taxonomy" id="1332080"/>
    <lineage>
        <taxon>Bacteria</taxon>
        <taxon>Pseudomonadati</taxon>
        <taxon>Pseudomonadota</taxon>
        <taxon>Alphaproteobacteria</taxon>
        <taxon>Sphingomonadales</taxon>
        <taxon>Sphingomonadaceae</taxon>
        <taxon>Sphingobium</taxon>
    </lineage>
</organism>
<reference evidence="1 2" key="1">
    <citation type="submission" date="2015-11" db="EMBL/GenBank/DDBJ databases">
        <title>A Two-component Flavoprotein Monooxygenase System MeaXY Responsible for para-Hydroxylation of 2-Methyl-6-ethylaniline and 2,6-Diethylaniline in Sphingobium baderi DE-13.</title>
        <authorList>
            <person name="Cheng M."/>
            <person name="Meng Q."/>
            <person name="Yang Y."/>
            <person name="Chu C."/>
            <person name="Yan X."/>
            <person name="He J."/>
            <person name="Li S."/>
        </authorList>
    </citation>
    <scope>NUCLEOTIDE SEQUENCE [LARGE SCALE GENOMIC DNA]</scope>
    <source>
        <strain evidence="1 2">DE-13</strain>
    </source>
</reference>
<protein>
    <submittedName>
        <fullName evidence="1">Uncharacterized protein</fullName>
    </submittedName>
</protein>
<dbReference type="Proteomes" id="UP000056968">
    <property type="component" value="Chromosome"/>
</dbReference>
<dbReference type="EMBL" id="CP013264">
    <property type="protein sequence ID" value="ALR20423.1"/>
    <property type="molecule type" value="Genomic_DNA"/>
</dbReference>
<sequence>MTVMPSIGRNVRLAAHKASGGASNAETNAMAIRLGVADSVIQRVGPLGLSAAMEIVMLHSEELEPDLLATAGKVDSLERGRACRWMARQMPGFPTSLLRPVALTFG</sequence>
<dbReference type="RefSeq" id="WP_062064070.1">
    <property type="nucleotide sequence ID" value="NZ_CP013264.1"/>
</dbReference>
<dbReference type="OrthoDB" id="9812210at2"/>
<name>A0A0S3EYB4_9SPHN</name>
<proteinExistence type="predicted"/>
<evidence type="ECO:0000313" key="1">
    <source>
        <dbReference type="EMBL" id="ALR20423.1"/>
    </source>
</evidence>
<dbReference type="KEGG" id="sbd:ATN00_08965"/>